<dbReference type="PROSITE" id="PS51113">
    <property type="entry name" value="ZF_BTK"/>
    <property type="match status" value="1"/>
</dbReference>
<feature type="domain" description="PH" evidence="21">
    <location>
        <begin position="7"/>
        <end position="111"/>
    </location>
</feature>
<evidence type="ECO:0000256" key="11">
    <source>
        <dbReference type="ARBA" id="ARBA00023137"/>
    </source>
</evidence>
<dbReference type="GO" id="GO:0005737">
    <property type="term" value="C:cytoplasm"/>
    <property type="evidence" value="ECO:0007669"/>
    <property type="project" value="UniProtKB-ARBA"/>
</dbReference>
<dbReference type="InterPro" id="IPR036860">
    <property type="entry name" value="SH2_dom_sf"/>
</dbReference>
<dbReference type="Gene3D" id="2.30.29.30">
    <property type="entry name" value="Pleckstrin-homology domain (PH domain)/Phosphotyrosine-binding domain (PTB)"/>
    <property type="match status" value="1"/>
</dbReference>
<comment type="similarity">
    <text evidence="17">Belongs to the protein kinase superfamily. Tyr protein kinase family.</text>
</comment>
<evidence type="ECO:0000259" key="20">
    <source>
        <dbReference type="PROSITE" id="PS50002"/>
    </source>
</evidence>
<feature type="domain" description="SH2" evidence="19">
    <location>
        <begin position="311"/>
        <end position="408"/>
    </location>
</feature>
<dbReference type="SUPFAM" id="SSF50044">
    <property type="entry name" value="SH3-domain"/>
    <property type="match status" value="1"/>
</dbReference>
<evidence type="ECO:0000256" key="9">
    <source>
        <dbReference type="ARBA" id="ARBA00022840"/>
    </source>
</evidence>
<dbReference type="PROSITE" id="PS50011">
    <property type="entry name" value="PROTEIN_KINASE_DOM"/>
    <property type="match status" value="1"/>
</dbReference>
<dbReference type="SMART" id="SM00219">
    <property type="entry name" value="TyrKc"/>
    <property type="match status" value="1"/>
</dbReference>
<dbReference type="EC" id="2.7.10.2" evidence="17"/>
<dbReference type="KEGG" id="aplc:110976111"/>
<dbReference type="SMART" id="SM00326">
    <property type="entry name" value="SH3"/>
    <property type="match status" value="1"/>
</dbReference>
<dbReference type="GO" id="GO:0008270">
    <property type="term" value="F:zinc ion binding"/>
    <property type="evidence" value="ECO:0007669"/>
    <property type="project" value="UniProtKB-KW"/>
</dbReference>
<dbReference type="SUPFAM" id="SSF50729">
    <property type="entry name" value="PH domain-like"/>
    <property type="match status" value="1"/>
</dbReference>
<feature type="binding site" evidence="16">
    <location>
        <position position="459"/>
    </location>
    <ligand>
        <name>ATP</name>
        <dbReference type="ChEBI" id="CHEBI:30616"/>
    </ligand>
</feature>
<keyword evidence="2 14" id="KW-0728">SH3 domain</keyword>
<dbReference type="Gene3D" id="3.30.505.10">
    <property type="entry name" value="SH2 domain"/>
    <property type="match status" value="1"/>
</dbReference>
<keyword evidence="10 13" id="KW-0727">SH2 domain</keyword>
<evidence type="ECO:0000256" key="10">
    <source>
        <dbReference type="ARBA" id="ARBA00022999"/>
    </source>
</evidence>
<dbReference type="CDD" id="cd01238">
    <property type="entry name" value="PH_Btk"/>
    <property type="match status" value="1"/>
</dbReference>
<dbReference type="PROSITE" id="PS50001">
    <property type="entry name" value="SH2"/>
    <property type="match status" value="1"/>
</dbReference>
<feature type="domain" description="Protein kinase" evidence="22">
    <location>
        <begin position="430"/>
        <end position="691"/>
    </location>
</feature>
<dbReference type="PROSITE" id="PS00107">
    <property type="entry name" value="PROTEIN_KINASE_ATP"/>
    <property type="match status" value="1"/>
</dbReference>
<dbReference type="InterPro" id="IPR001245">
    <property type="entry name" value="Ser-Thr/Tyr_kinase_cat_dom"/>
</dbReference>
<evidence type="ECO:0000256" key="6">
    <source>
        <dbReference type="ARBA" id="ARBA00022771"/>
    </source>
</evidence>
<evidence type="ECO:0000256" key="4">
    <source>
        <dbReference type="ARBA" id="ARBA00022723"/>
    </source>
</evidence>
<dbReference type="InterPro" id="IPR001849">
    <property type="entry name" value="PH_domain"/>
</dbReference>
<evidence type="ECO:0000256" key="8">
    <source>
        <dbReference type="ARBA" id="ARBA00022833"/>
    </source>
</evidence>
<dbReference type="OrthoDB" id="28230at2759"/>
<evidence type="ECO:0000256" key="1">
    <source>
        <dbReference type="ARBA" id="ARBA00001947"/>
    </source>
</evidence>
<dbReference type="InterPro" id="IPR008266">
    <property type="entry name" value="Tyr_kinase_AS"/>
</dbReference>
<dbReference type="InterPro" id="IPR017441">
    <property type="entry name" value="Protein_kinase_ATP_BS"/>
</dbReference>
<dbReference type="FunFam" id="1.10.510.10:FF:000052">
    <property type="entry name" value="Tyrosine-protein kinase"/>
    <property type="match status" value="1"/>
</dbReference>
<dbReference type="SMART" id="SM00233">
    <property type="entry name" value="PH"/>
    <property type="match status" value="1"/>
</dbReference>
<dbReference type="PROSITE" id="PS00109">
    <property type="entry name" value="PROTEIN_KINASE_TYR"/>
    <property type="match status" value="1"/>
</dbReference>
<evidence type="ECO:0000313" key="23">
    <source>
        <dbReference type="Proteomes" id="UP000694845"/>
    </source>
</evidence>
<feature type="domain" description="SH3" evidence="20">
    <location>
        <begin position="241"/>
        <end position="301"/>
    </location>
</feature>
<dbReference type="OMA" id="GYWLEKT"/>
<dbReference type="InterPro" id="IPR000719">
    <property type="entry name" value="Prot_kinase_dom"/>
</dbReference>
<dbReference type="GO" id="GO:0035556">
    <property type="term" value="P:intracellular signal transduction"/>
    <property type="evidence" value="ECO:0007669"/>
    <property type="project" value="InterPro"/>
</dbReference>
<evidence type="ECO:0000256" key="7">
    <source>
        <dbReference type="ARBA" id="ARBA00022777"/>
    </source>
</evidence>
<proteinExistence type="inferred from homology"/>
<gene>
    <name evidence="24" type="primary">LOC110976111</name>
</gene>
<dbReference type="Pfam" id="PF07714">
    <property type="entry name" value="PK_Tyr_Ser-Thr"/>
    <property type="match status" value="1"/>
</dbReference>
<dbReference type="InterPro" id="IPR000980">
    <property type="entry name" value="SH2"/>
</dbReference>
<dbReference type="CDD" id="cd11768">
    <property type="entry name" value="SH3_Tec_like"/>
    <property type="match status" value="1"/>
</dbReference>
<dbReference type="InterPro" id="IPR050198">
    <property type="entry name" value="Non-receptor_tyrosine_kinases"/>
</dbReference>
<evidence type="ECO:0000259" key="19">
    <source>
        <dbReference type="PROSITE" id="PS50001"/>
    </source>
</evidence>
<dbReference type="InterPro" id="IPR011993">
    <property type="entry name" value="PH-like_dom_sf"/>
</dbReference>
<comment type="cofactor">
    <cofactor evidence="1">
        <name>Zn(2+)</name>
        <dbReference type="ChEBI" id="CHEBI:29105"/>
    </cofactor>
</comment>
<accession>A0A8B7XX25</accession>
<dbReference type="InterPro" id="IPR001562">
    <property type="entry name" value="Znf_Btk_motif"/>
</dbReference>
<evidence type="ECO:0000256" key="13">
    <source>
        <dbReference type="PROSITE-ProRule" id="PRU00191"/>
    </source>
</evidence>
<keyword evidence="6 15" id="KW-0863">Zinc-finger</keyword>
<dbReference type="SMART" id="SM00252">
    <property type="entry name" value="SH2"/>
    <property type="match status" value="1"/>
</dbReference>
<feature type="region of interest" description="Disordered" evidence="18">
    <location>
        <begin position="154"/>
        <end position="188"/>
    </location>
</feature>
<dbReference type="Gene3D" id="2.30.30.40">
    <property type="entry name" value="SH3 Domains"/>
    <property type="match status" value="1"/>
</dbReference>
<keyword evidence="11 17" id="KW-0829">Tyrosine-protein kinase</keyword>
<dbReference type="PANTHER" id="PTHR24418">
    <property type="entry name" value="TYROSINE-PROTEIN KINASE"/>
    <property type="match status" value="1"/>
</dbReference>
<keyword evidence="3 17" id="KW-0808">Transferase</keyword>
<dbReference type="InterPro" id="IPR020635">
    <property type="entry name" value="Tyr_kinase_cat_dom"/>
</dbReference>
<sequence length="692" mass="79636">MANEIQEICRISEMLKRSQNKRKLAPVNFRQRVFILTRNDISYYEGTKEKQGKEKGRINFSNIKVVEEVDDSALEKPNGIQISYDDYTLYFFASTKQEQKEWLSDLQIACKNNVTLQNRFHSGVHNTKWWTCCEQKHMGAPGCKDSFKHRVQPVAQPPTPRIAPNNSSSLPTHALRQQGPANGQLGAKQRGYHSTNAVTHNHLPNPATSMSLQTSPALTQPHQLNRSHLPLPRPPPVVPKKEDLIVIAKFDYEPMEEVDIPLVRGDEYTIIDNSREYWWKARNKYGNVGYIPSNYVEEKSKFASGLEKFEWYSGKWNRQRTEQELKAEGKEGCFMVRNSSTKGLYTLSVLTKAMMHGRDDSVSHYHIKQTAENQYYVSEKHCFNSIPELIEYHQHNSGGLVTRLRNPPGHIPPTTAGLGSGTQEVSWKDLTILREIGSGQFGVVKLGKTKKQNRFVAVKIMRENAMSEEDFIDEAKVMTQLQHENLVQLYGVCKNPLCIITEYMSKGCLLFHIRRHQELLHEPHILLDMAIQICSALAYLERKKFIHRDLAARNCLVGERNTVKVADFGLTRYVLDDEYTSTGTKFPIKWAPPEVLHFTKFSSKSDVWAYGILLWEIFSGGKTPYPQMNNVEVVDQVTRQQYRMEQPAMCPSSMYSVMYYCWHEKPEKRPSFADLMQLLTQLQDQESTDFVQ</sequence>
<evidence type="ECO:0000256" key="3">
    <source>
        <dbReference type="ARBA" id="ARBA00022679"/>
    </source>
</evidence>
<evidence type="ECO:0000259" key="22">
    <source>
        <dbReference type="PROSITE" id="PS50011"/>
    </source>
</evidence>
<dbReference type="InterPro" id="IPR011009">
    <property type="entry name" value="Kinase-like_dom_sf"/>
</dbReference>
<dbReference type="InterPro" id="IPR036028">
    <property type="entry name" value="SH3-like_dom_sf"/>
</dbReference>
<dbReference type="GO" id="GO:0004715">
    <property type="term" value="F:non-membrane spanning protein tyrosine kinase activity"/>
    <property type="evidence" value="ECO:0007669"/>
    <property type="project" value="UniProtKB-EC"/>
</dbReference>
<keyword evidence="9 16" id="KW-0067">ATP-binding</keyword>
<keyword evidence="7 17" id="KW-0418">Kinase</keyword>
<reference evidence="24" key="1">
    <citation type="submission" date="2025-08" db="UniProtKB">
        <authorList>
            <consortium name="RefSeq"/>
        </authorList>
    </citation>
    <scope>IDENTIFICATION</scope>
</reference>
<dbReference type="InterPro" id="IPR001452">
    <property type="entry name" value="SH3_domain"/>
</dbReference>
<dbReference type="GeneID" id="110976111"/>
<keyword evidence="5 16" id="KW-0547">Nucleotide-binding</keyword>
<evidence type="ECO:0000256" key="18">
    <source>
        <dbReference type="SAM" id="MobiDB-lite"/>
    </source>
</evidence>
<dbReference type="Gene3D" id="1.10.510.10">
    <property type="entry name" value="Transferase(Phosphotransferase) domain 1"/>
    <property type="match status" value="1"/>
</dbReference>
<dbReference type="PRINTS" id="PR00401">
    <property type="entry name" value="SH2DOMAIN"/>
</dbReference>
<evidence type="ECO:0000256" key="17">
    <source>
        <dbReference type="RuleBase" id="RU362096"/>
    </source>
</evidence>
<dbReference type="Proteomes" id="UP000694845">
    <property type="component" value="Unplaced"/>
</dbReference>
<protein>
    <recommendedName>
        <fullName evidence="17">Tyrosine-protein kinase</fullName>
        <ecNumber evidence="17">2.7.10.2</ecNumber>
    </recommendedName>
</protein>
<keyword evidence="23" id="KW-1185">Reference proteome</keyword>
<dbReference type="SUPFAM" id="SSF55550">
    <property type="entry name" value="SH2 domain"/>
    <property type="match status" value="1"/>
</dbReference>
<evidence type="ECO:0000256" key="12">
    <source>
        <dbReference type="ARBA" id="ARBA00051245"/>
    </source>
</evidence>
<evidence type="ECO:0000313" key="24">
    <source>
        <dbReference type="RefSeq" id="XP_022084812.1"/>
    </source>
</evidence>
<dbReference type="GO" id="GO:0005524">
    <property type="term" value="F:ATP binding"/>
    <property type="evidence" value="ECO:0007669"/>
    <property type="project" value="UniProtKB-UniRule"/>
</dbReference>
<evidence type="ECO:0000256" key="16">
    <source>
        <dbReference type="PROSITE-ProRule" id="PRU10141"/>
    </source>
</evidence>
<dbReference type="RefSeq" id="XP_022084812.1">
    <property type="nucleotide sequence ID" value="XM_022229120.1"/>
</dbReference>
<evidence type="ECO:0000256" key="14">
    <source>
        <dbReference type="PROSITE-ProRule" id="PRU00192"/>
    </source>
</evidence>
<keyword evidence="8" id="KW-0862">Zinc</keyword>
<comment type="catalytic activity">
    <reaction evidence="12 17">
        <text>L-tyrosyl-[protein] + ATP = O-phospho-L-tyrosyl-[protein] + ADP + H(+)</text>
        <dbReference type="Rhea" id="RHEA:10596"/>
        <dbReference type="Rhea" id="RHEA-COMP:10136"/>
        <dbReference type="Rhea" id="RHEA-COMP:20101"/>
        <dbReference type="ChEBI" id="CHEBI:15378"/>
        <dbReference type="ChEBI" id="CHEBI:30616"/>
        <dbReference type="ChEBI" id="CHEBI:46858"/>
        <dbReference type="ChEBI" id="CHEBI:61978"/>
        <dbReference type="ChEBI" id="CHEBI:456216"/>
        <dbReference type="EC" id="2.7.10.2"/>
    </reaction>
</comment>
<evidence type="ECO:0000259" key="21">
    <source>
        <dbReference type="PROSITE" id="PS50003"/>
    </source>
</evidence>
<dbReference type="Pfam" id="PF00018">
    <property type="entry name" value="SH3_1"/>
    <property type="match status" value="1"/>
</dbReference>
<organism evidence="23 24">
    <name type="scientific">Acanthaster planci</name>
    <name type="common">Crown-of-thorns starfish</name>
    <dbReference type="NCBI Taxonomy" id="133434"/>
    <lineage>
        <taxon>Eukaryota</taxon>
        <taxon>Metazoa</taxon>
        <taxon>Echinodermata</taxon>
        <taxon>Eleutherozoa</taxon>
        <taxon>Asterozoa</taxon>
        <taxon>Asteroidea</taxon>
        <taxon>Valvatacea</taxon>
        <taxon>Valvatida</taxon>
        <taxon>Acanthasteridae</taxon>
        <taxon>Acanthaster</taxon>
    </lineage>
</organism>
<dbReference type="AlphaFoldDB" id="A0A8B7XX25"/>
<dbReference type="PRINTS" id="PR00109">
    <property type="entry name" value="TYRKINASE"/>
</dbReference>
<name>A0A8B7XX25_ACAPL</name>
<evidence type="ECO:0000256" key="2">
    <source>
        <dbReference type="ARBA" id="ARBA00022443"/>
    </source>
</evidence>
<dbReference type="Pfam" id="PF00017">
    <property type="entry name" value="SH2"/>
    <property type="match status" value="1"/>
</dbReference>
<dbReference type="SUPFAM" id="SSF56112">
    <property type="entry name" value="Protein kinase-like (PK-like)"/>
    <property type="match status" value="1"/>
</dbReference>
<dbReference type="PROSITE" id="PS50003">
    <property type="entry name" value="PH_DOMAIN"/>
    <property type="match status" value="1"/>
</dbReference>
<evidence type="ECO:0000256" key="15">
    <source>
        <dbReference type="PROSITE-ProRule" id="PRU00432"/>
    </source>
</evidence>
<dbReference type="PROSITE" id="PS50002">
    <property type="entry name" value="SH3"/>
    <property type="match status" value="1"/>
</dbReference>
<keyword evidence="4" id="KW-0479">Metal-binding</keyword>
<evidence type="ECO:0000256" key="5">
    <source>
        <dbReference type="ARBA" id="ARBA00022741"/>
    </source>
</evidence>
<dbReference type="Pfam" id="PF00169">
    <property type="entry name" value="PH"/>
    <property type="match status" value="1"/>
</dbReference>